<proteinExistence type="predicted"/>
<sequence length="74" mass="7916">MPGNICSNCKAFNSECTHTSSSKKKTTFVNITAAPPELTQLNQPNIPNAQCWQGRATGIKVADQPVVMGKVAKI</sequence>
<reference evidence="1" key="1">
    <citation type="submission" date="2022-08" db="EMBL/GenBank/DDBJ databases">
        <authorList>
            <consortium name="DOE Joint Genome Institute"/>
            <person name="Min B."/>
            <person name="Riley R."/>
            <person name="Sierra-Patev S."/>
            <person name="Naranjo-Ortiz M."/>
            <person name="Looney B."/>
            <person name="Konkel Z."/>
            <person name="Slot J.C."/>
            <person name="Sakamoto Y."/>
            <person name="Steenwyk J.L."/>
            <person name="Rokas A."/>
            <person name="Carro J."/>
            <person name="Camarero S."/>
            <person name="Ferreira P."/>
            <person name="Molpeceres G."/>
            <person name="Ruiz-Duenas F.J."/>
            <person name="Serrano A."/>
            <person name="Henrissat B."/>
            <person name="Drula E."/>
            <person name="Hughes K.W."/>
            <person name="Mata J.L."/>
            <person name="Ishikawa N.K."/>
            <person name="Vargas-Isla R."/>
            <person name="Ushijima S."/>
            <person name="Smith C.A."/>
            <person name="Ahrendt S."/>
            <person name="Andreopoulos W."/>
            <person name="He G."/>
            <person name="Labutti K."/>
            <person name="Lipzen A."/>
            <person name="Ng V."/>
            <person name="Sandor L."/>
            <person name="Barry K."/>
            <person name="Martinez A.T."/>
            <person name="Xiao Y."/>
            <person name="Gibbons J.G."/>
            <person name="Terashima K."/>
            <person name="Hibbett D.S."/>
            <person name="Grigoriev I.V."/>
        </authorList>
    </citation>
    <scope>NUCLEOTIDE SEQUENCE</scope>
    <source>
        <strain evidence="1">Sp2 HRB7682 ss15</strain>
    </source>
</reference>
<gene>
    <name evidence="1" type="ORF">C8J55DRAFT_139397</name>
</gene>
<dbReference type="AlphaFoldDB" id="A0A9W9A5T1"/>
<accession>A0A9W9A5T1</accession>
<dbReference type="EMBL" id="JANVFS010000025">
    <property type="protein sequence ID" value="KAJ4473417.1"/>
    <property type="molecule type" value="Genomic_DNA"/>
</dbReference>
<comment type="caution">
    <text evidence="1">The sequence shown here is derived from an EMBL/GenBank/DDBJ whole genome shotgun (WGS) entry which is preliminary data.</text>
</comment>
<evidence type="ECO:0000313" key="1">
    <source>
        <dbReference type="EMBL" id="KAJ4473417.1"/>
    </source>
</evidence>
<dbReference type="Proteomes" id="UP001150238">
    <property type="component" value="Unassembled WGS sequence"/>
</dbReference>
<evidence type="ECO:0000313" key="2">
    <source>
        <dbReference type="Proteomes" id="UP001150238"/>
    </source>
</evidence>
<protein>
    <submittedName>
        <fullName evidence="1">Uncharacterized protein</fullName>
    </submittedName>
</protein>
<name>A0A9W9A5T1_9AGAR</name>
<organism evidence="1 2">
    <name type="scientific">Lentinula lateritia</name>
    <dbReference type="NCBI Taxonomy" id="40482"/>
    <lineage>
        <taxon>Eukaryota</taxon>
        <taxon>Fungi</taxon>
        <taxon>Dikarya</taxon>
        <taxon>Basidiomycota</taxon>
        <taxon>Agaricomycotina</taxon>
        <taxon>Agaricomycetes</taxon>
        <taxon>Agaricomycetidae</taxon>
        <taxon>Agaricales</taxon>
        <taxon>Marasmiineae</taxon>
        <taxon>Omphalotaceae</taxon>
        <taxon>Lentinula</taxon>
    </lineage>
</organism>
<reference evidence="1" key="2">
    <citation type="journal article" date="2023" name="Proc. Natl. Acad. Sci. U.S.A.">
        <title>A global phylogenomic analysis of the shiitake genus Lentinula.</title>
        <authorList>
            <person name="Sierra-Patev S."/>
            <person name="Min B."/>
            <person name="Naranjo-Ortiz M."/>
            <person name="Looney B."/>
            <person name="Konkel Z."/>
            <person name="Slot J.C."/>
            <person name="Sakamoto Y."/>
            <person name="Steenwyk J.L."/>
            <person name="Rokas A."/>
            <person name="Carro J."/>
            <person name="Camarero S."/>
            <person name="Ferreira P."/>
            <person name="Molpeceres G."/>
            <person name="Ruiz-Duenas F.J."/>
            <person name="Serrano A."/>
            <person name="Henrissat B."/>
            <person name="Drula E."/>
            <person name="Hughes K.W."/>
            <person name="Mata J.L."/>
            <person name="Ishikawa N.K."/>
            <person name="Vargas-Isla R."/>
            <person name="Ushijima S."/>
            <person name="Smith C.A."/>
            <person name="Donoghue J."/>
            <person name="Ahrendt S."/>
            <person name="Andreopoulos W."/>
            <person name="He G."/>
            <person name="LaButti K."/>
            <person name="Lipzen A."/>
            <person name="Ng V."/>
            <person name="Riley R."/>
            <person name="Sandor L."/>
            <person name="Barry K."/>
            <person name="Martinez A.T."/>
            <person name="Xiao Y."/>
            <person name="Gibbons J.G."/>
            <person name="Terashima K."/>
            <person name="Grigoriev I.V."/>
            <person name="Hibbett D."/>
        </authorList>
    </citation>
    <scope>NUCLEOTIDE SEQUENCE</scope>
    <source>
        <strain evidence="1">Sp2 HRB7682 ss15</strain>
    </source>
</reference>